<dbReference type="EMBL" id="CP050266">
    <property type="protein sequence ID" value="QIR06623.1"/>
    <property type="molecule type" value="Genomic_DNA"/>
</dbReference>
<reference evidence="12 13" key="1">
    <citation type="submission" date="2020-03" db="EMBL/GenBank/DDBJ databases">
        <title>Genome mining reveals the biosynthetic pathways of PHA and ectoines of the halophilic strain Salinivibrio costicola M318 isolated from fermented shrimp paste.</title>
        <authorList>
            <person name="Doan T.V."/>
            <person name="Tran L.T."/>
            <person name="Trieu T.A."/>
            <person name="Nguyen Q.V."/>
            <person name="Quach T.N."/>
            <person name="Phi T.Q."/>
            <person name="Kumar S."/>
        </authorList>
    </citation>
    <scope>NUCLEOTIDE SEQUENCE [LARGE SCALE GENOMIC DNA]</scope>
    <source>
        <strain evidence="12 13">M318</strain>
    </source>
</reference>
<dbReference type="EC" id="1.3.1.-" evidence="9"/>
<dbReference type="SUPFAM" id="SSF51395">
    <property type="entry name" value="FMN-linked oxidoreductases"/>
    <property type="match status" value="1"/>
</dbReference>
<feature type="domain" description="DUS-like FMN-binding" evidence="11">
    <location>
        <begin position="13"/>
        <end position="292"/>
    </location>
</feature>
<gene>
    <name evidence="9 12" type="primary">dusC</name>
    <name evidence="12" type="ORF">HBA18_09760</name>
</gene>
<evidence type="ECO:0000256" key="2">
    <source>
        <dbReference type="ARBA" id="ARBA00022555"/>
    </source>
</evidence>
<dbReference type="Gene3D" id="3.20.20.70">
    <property type="entry name" value="Aldolase class I"/>
    <property type="match status" value="1"/>
</dbReference>
<dbReference type="PANTHER" id="PTHR11082">
    <property type="entry name" value="TRNA-DIHYDROURIDINE SYNTHASE"/>
    <property type="match status" value="1"/>
</dbReference>
<dbReference type="InterPro" id="IPR013785">
    <property type="entry name" value="Aldolase_TIM"/>
</dbReference>
<evidence type="ECO:0000256" key="6">
    <source>
        <dbReference type="ARBA" id="ARBA00022857"/>
    </source>
</evidence>
<feature type="active site" description="Proton donor" evidence="9">
    <location>
        <position position="106"/>
    </location>
</feature>
<comment type="cofactor">
    <cofactor evidence="1 9 10">
        <name>FMN</name>
        <dbReference type="ChEBI" id="CHEBI:58210"/>
    </cofactor>
</comment>
<name>A0ABX6K8B9_SALCS</name>
<protein>
    <recommendedName>
        <fullName evidence="9">tRNA-dihydrouridine(16) synthase</fullName>
        <ecNumber evidence="9">1.3.1.-</ecNumber>
    </recommendedName>
    <alternativeName>
        <fullName evidence="9">U16-specific dihydrouridine synthase</fullName>
        <shortName evidence="9">U16-specific Dus</shortName>
    </alternativeName>
    <alternativeName>
        <fullName evidence="9">tRNA-dihydrouridine synthase C</fullName>
    </alternativeName>
</protein>
<dbReference type="RefSeq" id="WP_069589999.1">
    <property type="nucleotide sequence ID" value="NZ_CP050266.1"/>
</dbReference>
<keyword evidence="7 9" id="KW-0694">RNA-binding</keyword>
<evidence type="ECO:0000256" key="5">
    <source>
        <dbReference type="ARBA" id="ARBA00022694"/>
    </source>
</evidence>
<evidence type="ECO:0000256" key="3">
    <source>
        <dbReference type="ARBA" id="ARBA00022630"/>
    </source>
</evidence>
<organism evidence="12 13">
    <name type="scientific">Salinivibrio costicola</name>
    <name type="common">Vibrio costicola</name>
    <dbReference type="NCBI Taxonomy" id="51367"/>
    <lineage>
        <taxon>Bacteria</taxon>
        <taxon>Pseudomonadati</taxon>
        <taxon>Pseudomonadota</taxon>
        <taxon>Gammaproteobacteria</taxon>
        <taxon>Vibrionales</taxon>
        <taxon>Vibrionaceae</taxon>
        <taxon>Salinivibrio</taxon>
    </lineage>
</organism>
<keyword evidence="2 9" id="KW-0820">tRNA-binding</keyword>
<feature type="binding site" evidence="9">
    <location>
        <position position="147"/>
    </location>
    <ligand>
        <name>FMN</name>
        <dbReference type="ChEBI" id="CHEBI:58210"/>
    </ligand>
</feature>
<feature type="binding site" evidence="9">
    <location>
        <begin position="208"/>
        <end position="210"/>
    </location>
    <ligand>
        <name>FMN</name>
        <dbReference type="ChEBI" id="CHEBI:58210"/>
    </ligand>
</feature>
<keyword evidence="8 9" id="KW-0560">Oxidoreductase</keyword>
<evidence type="ECO:0000256" key="1">
    <source>
        <dbReference type="ARBA" id="ARBA00001917"/>
    </source>
</evidence>
<feature type="site" description="Interacts with tRNA; defines subfamily-specific binding signature" evidence="9">
    <location>
        <position position="280"/>
    </location>
</feature>
<dbReference type="PROSITE" id="PS01136">
    <property type="entry name" value="UPF0034"/>
    <property type="match status" value="1"/>
</dbReference>
<dbReference type="InterPro" id="IPR035587">
    <property type="entry name" value="DUS-like_FMN-bd"/>
</dbReference>
<dbReference type="GO" id="GO:0016491">
    <property type="term" value="F:oxidoreductase activity"/>
    <property type="evidence" value="ECO:0007669"/>
    <property type="project" value="UniProtKB-KW"/>
</dbReference>
<feature type="site" description="Interacts with tRNA" evidence="9">
    <location>
        <position position="287"/>
    </location>
</feature>
<feature type="binding site" evidence="9">
    <location>
        <position position="76"/>
    </location>
    <ligand>
        <name>FMN</name>
        <dbReference type="ChEBI" id="CHEBI:58210"/>
    </ligand>
</feature>
<accession>A0ABX6K8B9</accession>
<evidence type="ECO:0000313" key="12">
    <source>
        <dbReference type="EMBL" id="QIR06623.1"/>
    </source>
</evidence>
<keyword evidence="6 9" id="KW-0521">NADP</keyword>
<evidence type="ECO:0000256" key="10">
    <source>
        <dbReference type="PIRNR" id="PIRNR006621"/>
    </source>
</evidence>
<dbReference type="InterPro" id="IPR018517">
    <property type="entry name" value="tRNA_hU_synthase_CS"/>
</dbReference>
<dbReference type="PANTHER" id="PTHR11082:SF26">
    <property type="entry name" value="TRNA-DIHYDROURIDINE(16) SYNTHASE"/>
    <property type="match status" value="1"/>
</dbReference>
<comment type="similarity">
    <text evidence="9">Belongs to the Dus family. DusC subfamily.</text>
</comment>
<dbReference type="Gene3D" id="1.20.225.30">
    <property type="entry name" value="Dihydrouridine synthase, C-terminal recognition domain"/>
    <property type="match status" value="1"/>
</dbReference>
<dbReference type="Pfam" id="PF01207">
    <property type="entry name" value="Dus"/>
    <property type="match status" value="1"/>
</dbReference>
<evidence type="ECO:0000256" key="4">
    <source>
        <dbReference type="ARBA" id="ARBA00022643"/>
    </source>
</evidence>
<feature type="site" description="Interacts with tRNA" evidence="9">
    <location>
        <position position="184"/>
    </location>
</feature>
<comment type="catalytic activity">
    <reaction evidence="9">
        <text>5,6-dihydrouridine(16) in tRNA + NAD(+) = uridine(16) in tRNA + NADH + H(+)</text>
        <dbReference type="Rhea" id="RHEA:53380"/>
        <dbReference type="Rhea" id="RHEA-COMP:13543"/>
        <dbReference type="Rhea" id="RHEA-COMP:13544"/>
        <dbReference type="ChEBI" id="CHEBI:15378"/>
        <dbReference type="ChEBI" id="CHEBI:57540"/>
        <dbReference type="ChEBI" id="CHEBI:57945"/>
        <dbReference type="ChEBI" id="CHEBI:65315"/>
        <dbReference type="ChEBI" id="CHEBI:74443"/>
    </reaction>
</comment>
<dbReference type="NCBIfam" id="NF007838">
    <property type="entry name" value="PRK10550.1"/>
    <property type="match status" value="1"/>
</dbReference>
<comment type="function">
    <text evidence="9">Catalyzes the synthesis of 5,6-dihydrouridine (D), a modified base found in the D-loop of most tRNAs, via the reduction of the C5-C6 double bond in target uridines. Specifically modifies U16 in tRNAs.</text>
</comment>
<keyword evidence="13" id="KW-1185">Reference proteome</keyword>
<feature type="binding site" evidence="9">
    <location>
        <begin position="232"/>
        <end position="233"/>
    </location>
    <ligand>
        <name>FMN</name>
        <dbReference type="ChEBI" id="CHEBI:58210"/>
    </ligand>
</feature>
<dbReference type="Proteomes" id="UP000501408">
    <property type="component" value="Chromosome 1"/>
</dbReference>
<evidence type="ECO:0000256" key="9">
    <source>
        <dbReference type="HAMAP-Rule" id="MF_02043"/>
    </source>
</evidence>
<feature type="site" description="Interacts with tRNA" evidence="9">
    <location>
        <position position="103"/>
    </location>
</feature>
<dbReference type="CDD" id="cd02801">
    <property type="entry name" value="DUS_like_FMN"/>
    <property type="match status" value="1"/>
</dbReference>
<keyword evidence="4 9" id="KW-0288">FMN</keyword>
<sequence length="334" mass="37306">MSQTYPSAPRVVLGPMEGVLDPLMRNLLTEINHYSLCVTEFVRVVDQRLPEKVFYRLCPELHQGGVTAAGTPVRVQLLGQDPVAMARNAVRAIELGSHGIDINFGCPSKTVNGNRGGAALLKTPEHMFDVVKAVRDAVDSAHVVSAKIRLGYNDLDDYPEIADAVYQAGASELVVHGRTKRDGYKAGTIRWDLIAEINQQLPIPVTANGDIWHREDALRCQAITGCDTLMVCRGALNMPNLGAHIRDNVAPMAWTDVLTLLVRYTELELQGDKGQYFPNRIKQWFKYLRQYYPQADACFKAIRVLNRADEIVRELDNARLADATQQIRETECQH</sequence>
<evidence type="ECO:0000259" key="11">
    <source>
        <dbReference type="Pfam" id="PF01207"/>
    </source>
</evidence>
<dbReference type="PIRSF" id="PIRSF006621">
    <property type="entry name" value="Dus"/>
    <property type="match status" value="1"/>
</dbReference>
<dbReference type="InterPro" id="IPR001269">
    <property type="entry name" value="DUS_fam"/>
</dbReference>
<proteinExistence type="inferred from homology"/>
<evidence type="ECO:0000313" key="13">
    <source>
        <dbReference type="Proteomes" id="UP000501408"/>
    </source>
</evidence>
<evidence type="ECO:0000256" key="8">
    <source>
        <dbReference type="ARBA" id="ARBA00023002"/>
    </source>
</evidence>
<feature type="site" description="Interacts with tRNA; defines subfamily-specific binding signature" evidence="9">
    <location>
        <position position="303"/>
    </location>
</feature>
<evidence type="ECO:0000256" key="7">
    <source>
        <dbReference type="ARBA" id="ARBA00022884"/>
    </source>
</evidence>
<comment type="similarity">
    <text evidence="10">Belongs to the dus family.</text>
</comment>
<keyword evidence="5 9" id="KW-0819">tRNA processing</keyword>
<dbReference type="InterPro" id="IPR042270">
    <property type="entry name" value="DusC_C"/>
</dbReference>
<dbReference type="InterPro" id="IPR032886">
    <property type="entry name" value="DusC"/>
</dbReference>
<feature type="site" description="Interacts with tRNA; defines subfamily-specific binding signature" evidence="9">
    <location>
        <position position="282"/>
    </location>
</feature>
<comment type="catalytic activity">
    <reaction evidence="9">
        <text>5,6-dihydrouridine(16) in tRNA + NADP(+) = uridine(16) in tRNA + NADPH + H(+)</text>
        <dbReference type="Rhea" id="RHEA:53376"/>
        <dbReference type="Rhea" id="RHEA-COMP:13543"/>
        <dbReference type="Rhea" id="RHEA-COMP:13544"/>
        <dbReference type="ChEBI" id="CHEBI:15378"/>
        <dbReference type="ChEBI" id="CHEBI:57783"/>
        <dbReference type="ChEBI" id="CHEBI:58349"/>
        <dbReference type="ChEBI" id="CHEBI:65315"/>
        <dbReference type="ChEBI" id="CHEBI:74443"/>
    </reaction>
</comment>
<feature type="site" description="Interacts with tRNA; defines subfamily-specific binding signature" evidence="9">
    <location>
        <position position="43"/>
    </location>
</feature>
<dbReference type="HAMAP" id="MF_02043">
    <property type="entry name" value="DusC_subfam"/>
    <property type="match status" value="1"/>
</dbReference>
<keyword evidence="3 9" id="KW-0285">Flavoprotein</keyword>